<dbReference type="EMBL" id="SRPG01000033">
    <property type="protein sequence ID" value="TGN67332.1"/>
    <property type="molecule type" value="Genomic_DNA"/>
</dbReference>
<organism evidence="1 2">
    <name type="scientific">Paracoccus liaowanqingii</name>
    <dbReference type="NCBI Taxonomy" id="2560053"/>
    <lineage>
        <taxon>Bacteria</taxon>
        <taxon>Pseudomonadati</taxon>
        <taxon>Pseudomonadota</taxon>
        <taxon>Alphaproteobacteria</taxon>
        <taxon>Rhodobacterales</taxon>
        <taxon>Paracoccaceae</taxon>
        <taxon>Paracoccus</taxon>
    </lineage>
</organism>
<gene>
    <name evidence="1" type="ORF">E4L95_05355</name>
</gene>
<proteinExistence type="predicted"/>
<dbReference type="RefSeq" id="WP_135816721.1">
    <property type="nucleotide sequence ID" value="NZ_SRPG01000033.1"/>
</dbReference>
<keyword evidence="2" id="KW-1185">Reference proteome</keyword>
<reference evidence="1 2" key="1">
    <citation type="submission" date="2019-03" db="EMBL/GenBank/DDBJ databases">
        <authorList>
            <person name="Li J."/>
        </authorList>
    </citation>
    <scope>NUCLEOTIDE SEQUENCE [LARGE SCALE GENOMIC DNA]</scope>
    <source>
        <strain evidence="1 2">3058</strain>
    </source>
</reference>
<name>A0A4Z1CQK0_9RHOB</name>
<accession>A0A4Z1CQK0</accession>
<sequence length="77" mass="8235">MALHDLTKKTDAELMQFCTVIARTVTTLSNRIAAAAVPNPKDEAAVIGLTKRVEAALAELEKRHSGPHPGQTKGTLE</sequence>
<evidence type="ECO:0000313" key="2">
    <source>
        <dbReference type="Proteomes" id="UP000297972"/>
    </source>
</evidence>
<dbReference type="AlphaFoldDB" id="A0A4Z1CQK0"/>
<evidence type="ECO:0000313" key="1">
    <source>
        <dbReference type="EMBL" id="TGN67332.1"/>
    </source>
</evidence>
<protein>
    <submittedName>
        <fullName evidence="1">Uncharacterized protein</fullName>
    </submittedName>
</protein>
<dbReference type="Proteomes" id="UP000297972">
    <property type="component" value="Unassembled WGS sequence"/>
</dbReference>
<dbReference type="OrthoDB" id="9803739at2"/>
<comment type="caution">
    <text evidence="1">The sequence shown here is derived from an EMBL/GenBank/DDBJ whole genome shotgun (WGS) entry which is preliminary data.</text>
</comment>